<protein>
    <recommendedName>
        <fullName evidence="3">Dihydroorotate dehydrogenase</fullName>
    </recommendedName>
</protein>
<sequence length="133" mass="13738">MTDRSKEFDGLEAFFDAARAEAPQPSEDLMARILADAEAETARRAAPVPEAPSAIRPAAKVLGFWDALVLALGGRGALAGLAGAMVAGLWLGVSQPAPIASLAQQVAGDGTTLEQVDVIPTFDSYMQQADAGE</sequence>
<evidence type="ECO:0000313" key="2">
    <source>
        <dbReference type="Proteomes" id="UP001595443"/>
    </source>
</evidence>
<dbReference type="EMBL" id="JBHRSK010000015">
    <property type="protein sequence ID" value="MFC2969847.1"/>
    <property type="molecule type" value="Genomic_DNA"/>
</dbReference>
<keyword evidence="2" id="KW-1185">Reference proteome</keyword>
<evidence type="ECO:0008006" key="3">
    <source>
        <dbReference type="Google" id="ProtNLM"/>
    </source>
</evidence>
<organism evidence="1 2">
    <name type="scientific">Acidimangrovimonas pyrenivorans</name>
    <dbReference type="NCBI Taxonomy" id="2030798"/>
    <lineage>
        <taxon>Bacteria</taxon>
        <taxon>Pseudomonadati</taxon>
        <taxon>Pseudomonadota</taxon>
        <taxon>Alphaproteobacteria</taxon>
        <taxon>Rhodobacterales</taxon>
        <taxon>Paracoccaceae</taxon>
        <taxon>Acidimangrovimonas</taxon>
    </lineage>
</organism>
<evidence type="ECO:0000313" key="1">
    <source>
        <dbReference type="EMBL" id="MFC2969847.1"/>
    </source>
</evidence>
<dbReference type="RefSeq" id="WP_377834607.1">
    <property type="nucleotide sequence ID" value="NZ_JBHRSK010000015.1"/>
</dbReference>
<proteinExistence type="predicted"/>
<name>A0ABV7ALG2_9RHOB</name>
<comment type="caution">
    <text evidence="1">The sequence shown here is derived from an EMBL/GenBank/DDBJ whole genome shotgun (WGS) entry which is preliminary data.</text>
</comment>
<accession>A0ABV7ALG2</accession>
<gene>
    <name evidence="1" type="ORF">ACFOES_17250</name>
</gene>
<reference evidence="2" key="1">
    <citation type="journal article" date="2019" name="Int. J. Syst. Evol. Microbiol.">
        <title>The Global Catalogue of Microorganisms (GCM) 10K type strain sequencing project: providing services to taxonomists for standard genome sequencing and annotation.</title>
        <authorList>
            <consortium name="The Broad Institute Genomics Platform"/>
            <consortium name="The Broad Institute Genome Sequencing Center for Infectious Disease"/>
            <person name="Wu L."/>
            <person name="Ma J."/>
        </authorList>
    </citation>
    <scope>NUCLEOTIDE SEQUENCE [LARGE SCALE GENOMIC DNA]</scope>
    <source>
        <strain evidence="2">KCTC 62192</strain>
    </source>
</reference>
<dbReference type="Proteomes" id="UP001595443">
    <property type="component" value="Unassembled WGS sequence"/>
</dbReference>